<dbReference type="PROSITE" id="PS51257">
    <property type="entry name" value="PROKAR_LIPOPROTEIN"/>
    <property type="match status" value="1"/>
</dbReference>
<dbReference type="EMBL" id="UOER01000423">
    <property type="protein sequence ID" value="VAW25488.1"/>
    <property type="molecule type" value="Genomic_DNA"/>
</dbReference>
<evidence type="ECO:0000313" key="1">
    <source>
        <dbReference type="EMBL" id="VAW25488.1"/>
    </source>
</evidence>
<gene>
    <name evidence="1" type="ORF">MNBD_BACTEROID04-1442</name>
</gene>
<dbReference type="AlphaFoldDB" id="A0A3B0U575"/>
<proteinExistence type="predicted"/>
<sequence>MRKIIILVIATVFTLFSCKNEKEKNESKSIDKQKVSYLSFGDKINSKQTLSKIEMAEKYKNLKEGDTLTLKFTSSINEVCKKKGCWMKLDLGADNEVMVRFKDYGFFMPLNADGREVIVNGKAYVSTTSVEELRHFAKDAGKTEEEILKITDPEYTLAFEADGVLMKE</sequence>
<dbReference type="Pfam" id="PF16267">
    <property type="entry name" value="DUF4920"/>
    <property type="match status" value="1"/>
</dbReference>
<dbReference type="InterPro" id="IPR032577">
    <property type="entry name" value="DUF4920"/>
</dbReference>
<accession>A0A3B0U575</accession>
<organism evidence="1">
    <name type="scientific">hydrothermal vent metagenome</name>
    <dbReference type="NCBI Taxonomy" id="652676"/>
    <lineage>
        <taxon>unclassified sequences</taxon>
        <taxon>metagenomes</taxon>
        <taxon>ecological metagenomes</taxon>
    </lineage>
</organism>
<evidence type="ECO:0008006" key="2">
    <source>
        <dbReference type="Google" id="ProtNLM"/>
    </source>
</evidence>
<protein>
    <recommendedName>
        <fullName evidence="2">Branched-chain amino acid aminotransferase</fullName>
    </recommendedName>
</protein>
<name>A0A3B0U575_9ZZZZ</name>
<reference evidence="1" key="1">
    <citation type="submission" date="2018-06" db="EMBL/GenBank/DDBJ databases">
        <authorList>
            <person name="Zhirakovskaya E."/>
        </authorList>
    </citation>
    <scope>NUCLEOTIDE SEQUENCE</scope>
</reference>